<gene>
    <name evidence="2" type="ORF">GB883_07690</name>
</gene>
<evidence type="ECO:0000313" key="2">
    <source>
        <dbReference type="EMBL" id="KAE8764685.1"/>
    </source>
</evidence>
<dbReference type="AlphaFoldDB" id="A0A7J5UQK3"/>
<evidence type="ECO:0000313" key="3">
    <source>
        <dbReference type="Proteomes" id="UP000451860"/>
    </source>
</evidence>
<dbReference type="EMBL" id="WHJE01000025">
    <property type="protein sequence ID" value="KAE8764685.1"/>
    <property type="molecule type" value="Genomic_DNA"/>
</dbReference>
<comment type="caution">
    <text evidence="2">The sequence shown here is derived from an EMBL/GenBank/DDBJ whole genome shotgun (WGS) entry which is preliminary data.</text>
</comment>
<sequence length="70" mass="7478">MADNNGTPRPGGAPGVSARTRGPVSHWRAPDGQIEVVRNIPNDYRPPHDALVIFAGILLRVAGEQRVGRA</sequence>
<feature type="region of interest" description="Disordered" evidence="1">
    <location>
        <begin position="1"/>
        <end position="29"/>
    </location>
</feature>
<reference evidence="2 3" key="1">
    <citation type="submission" date="2019-10" db="EMBL/GenBank/DDBJ databases">
        <title>Georgenia wutianyii sp. nov. and Georgenia yuyongxinii sp. nov. isolated from plateau pika (Ochotona curzoniae) in the Qinghai-Tibet plateau of China.</title>
        <authorList>
            <person name="Tian Z."/>
        </authorList>
    </citation>
    <scope>NUCLEOTIDE SEQUENCE [LARGE SCALE GENOMIC DNA]</scope>
    <source>
        <strain evidence="2 3">DSM 21501</strain>
    </source>
</reference>
<evidence type="ECO:0000256" key="1">
    <source>
        <dbReference type="SAM" id="MobiDB-lite"/>
    </source>
</evidence>
<proteinExistence type="predicted"/>
<dbReference type="Proteomes" id="UP000451860">
    <property type="component" value="Unassembled WGS sequence"/>
</dbReference>
<name>A0A7J5UQK3_9MICO</name>
<organism evidence="2 3">
    <name type="scientific">Georgenia thermotolerans</name>
    <dbReference type="NCBI Taxonomy" id="527326"/>
    <lineage>
        <taxon>Bacteria</taxon>
        <taxon>Bacillati</taxon>
        <taxon>Actinomycetota</taxon>
        <taxon>Actinomycetes</taxon>
        <taxon>Micrococcales</taxon>
        <taxon>Bogoriellaceae</taxon>
        <taxon>Georgenia</taxon>
    </lineage>
</organism>
<protein>
    <submittedName>
        <fullName evidence="2">Uncharacterized protein</fullName>
    </submittedName>
</protein>
<dbReference type="RefSeq" id="WP_152201681.1">
    <property type="nucleotide sequence ID" value="NZ_VUKF01000008.1"/>
</dbReference>
<accession>A0A7J5UQK3</accession>
<keyword evidence="3" id="KW-1185">Reference proteome</keyword>